<gene>
    <name evidence="2" type="ORF">BE17_08080</name>
</gene>
<feature type="region of interest" description="Disordered" evidence="1">
    <location>
        <begin position="101"/>
        <end position="132"/>
    </location>
</feature>
<comment type="caution">
    <text evidence="2">The sequence shown here is derived from an EMBL/GenBank/DDBJ whole genome shotgun (WGS) entry which is preliminary data.</text>
</comment>
<organism evidence="2 3">
    <name type="scientific">Sorangium cellulosum</name>
    <name type="common">Polyangium cellulosum</name>
    <dbReference type="NCBI Taxonomy" id="56"/>
    <lineage>
        <taxon>Bacteria</taxon>
        <taxon>Pseudomonadati</taxon>
        <taxon>Myxococcota</taxon>
        <taxon>Polyangia</taxon>
        <taxon>Polyangiales</taxon>
        <taxon>Polyangiaceae</taxon>
        <taxon>Sorangium</taxon>
    </lineage>
</organism>
<feature type="compositionally biased region" description="Polar residues" evidence="1">
    <location>
        <begin position="109"/>
        <end position="132"/>
    </location>
</feature>
<protein>
    <submittedName>
        <fullName evidence="2">Uncharacterized protein</fullName>
    </submittedName>
</protein>
<feature type="region of interest" description="Disordered" evidence="1">
    <location>
        <begin position="1"/>
        <end position="39"/>
    </location>
</feature>
<feature type="region of interest" description="Disordered" evidence="1">
    <location>
        <begin position="62"/>
        <end position="88"/>
    </location>
</feature>
<dbReference type="EMBL" id="JEMB01000851">
    <property type="protein sequence ID" value="KYF93038.1"/>
    <property type="molecule type" value="Genomic_DNA"/>
</dbReference>
<accession>A0A150SLD1</accession>
<sequence>MEGGGAHAARRSRASSPTPAYSHAMEQSPPQSTPVSLPFFVPSRHDGAWHVLLRHTSLEQSAWTAQRAPSPQGFASGPPQSTPVSEPFARPSRVVGAAHLPPVHAPDAQSASSTHVSPFSHSAQGPPQSMSVSLLPRRLSAQLDGTHLWLLHTSVPVVAQSP</sequence>
<dbReference type="Proteomes" id="UP000075635">
    <property type="component" value="Unassembled WGS sequence"/>
</dbReference>
<evidence type="ECO:0000313" key="2">
    <source>
        <dbReference type="EMBL" id="KYF93038.1"/>
    </source>
</evidence>
<proteinExistence type="predicted"/>
<evidence type="ECO:0000256" key="1">
    <source>
        <dbReference type="SAM" id="MobiDB-lite"/>
    </source>
</evidence>
<reference evidence="2 3" key="1">
    <citation type="submission" date="2014-02" db="EMBL/GenBank/DDBJ databases">
        <title>The small core and large imbalanced accessory genome model reveals a collaborative survival strategy of Sorangium cellulosum strains in nature.</title>
        <authorList>
            <person name="Han K."/>
            <person name="Peng R."/>
            <person name="Blom J."/>
            <person name="Li Y.-Z."/>
        </authorList>
    </citation>
    <scope>NUCLEOTIDE SEQUENCE [LARGE SCALE GENOMIC DNA]</scope>
    <source>
        <strain evidence="2 3">So0011-07</strain>
    </source>
</reference>
<evidence type="ECO:0000313" key="3">
    <source>
        <dbReference type="Proteomes" id="UP000075635"/>
    </source>
</evidence>
<dbReference type="AlphaFoldDB" id="A0A150SLD1"/>
<name>A0A150SLD1_SORCE</name>